<dbReference type="EMBL" id="JAAALK010000082">
    <property type="protein sequence ID" value="KAG8088464.1"/>
    <property type="molecule type" value="Genomic_DNA"/>
</dbReference>
<feature type="compositionally biased region" description="Pro residues" evidence="1">
    <location>
        <begin position="16"/>
        <end position="31"/>
    </location>
</feature>
<evidence type="ECO:0000256" key="1">
    <source>
        <dbReference type="SAM" id="MobiDB-lite"/>
    </source>
</evidence>
<sequence length="272" mass="29625">MATPKASAEMRRRSHQPPPPASRARGPPSPLPSIDASRHGCAESLHSRRVAVLVGRLLLPWPRKGLHCHFRQPPPHAMARPRASAIVPPADPSAPPLPRPRSPSRPPLKPCLPSKSSAPAPSPKPLMPASDAPLALKDPRSGGGGPWHGGEVGGGGGASCGGMRAGGGRKKIRLGPSNSAGSKSSNEDYLGENLPLIDCPQCRIPVVKLWSKRMDTFNRVFYKCTNNFQNDDNCAYFWWQFDYVNLLRVKQHKQRFVSAEQDVELTEFVSMY</sequence>
<evidence type="ECO:0008006" key="4">
    <source>
        <dbReference type="Google" id="ProtNLM"/>
    </source>
</evidence>
<evidence type="ECO:0000313" key="2">
    <source>
        <dbReference type="EMBL" id="KAG8088464.1"/>
    </source>
</evidence>
<evidence type="ECO:0000313" key="3">
    <source>
        <dbReference type="Proteomes" id="UP000729402"/>
    </source>
</evidence>
<organism evidence="2 3">
    <name type="scientific">Zizania palustris</name>
    <name type="common">Northern wild rice</name>
    <dbReference type="NCBI Taxonomy" id="103762"/>
    <lineage>
        <taxon>Eukaryota</taxon>
        <taxon>Viridiplantae</taxon>
        <taxon>Streptophyta</taxon>
        <taxon>Embryophyta</taxon>
        <taxon>Tracheophyta</taxon>
        <taxon>Spermatophyta</taxon>
        <taxon>Magnoliopsida</taxon>
        <taxon>Liliopsida</taxon>
        <taxon>Poales</taxon>
        <taxon>Poaceae</taxon>
        <taxon>BOP clade</taxon>
        <taxon>Oryzoideae</taxon>
        <taxon>Oryzeae</taxon>
        <taxon>Zizaniinae</taxon>
        <taxon>Zizania</taxon>
    </lineage>
</organism>
<reference evidence="2" key="1">
    <citation type="journal article" date="2021" name="bioRxiv">
        <title>Whole Genome Assembly and Annotation of Northern Wild Rice, Zizania palustris L., Supports a Whole Genome Duplication in the Zizania Genus.</title>
        <authorList>
            <person name="Haas M."/>
            <person name="Kono T."/>
            <person name="Macchietto M."/>
            <person name="Millas R."/>
            <person name="McGilp L."/>
            <person name="Shao M."/>
            <person name="Duquette J."/>
            <person name="Hirsch C.N."/>
            <person name="Kimball J."/>
        </authorList>
    </citation>
    <scope>NUCLEOTIDE SEQUENCE</scope>
    <source>
        <tissue evidence="2">Fresh leaf tissue</tissue>
    </source>
</reference>
<dbReference type="AlphaFoldDB" id="A0A8J5WHQ8"/>
<protein>
    <recommendedName>
        <fullName evidence="4">Zinc finger GRF-type domain-containing protein</fullName>
    </recommendedName>
</protein>
<accession>A0A8J5WHQ8</accession>
<feature type="compositionally biased region" description="Pro residues" evidence="1">
    <location>
        <begin position="89"/>
        <end position="110"/>
    </location>
</feature>
<dbReference type="OrthoDB" id="695870at2759"/>
<dbReference type="Proteomes" id="UP000729402">
    <property type="component" value="Unassembled WGS sequence"/>
</dbReference>
<gene>
    <name evidence="2" type="ORF">GUJ93_ZPchr0010g7710</name>
</gene>
<comment type="caution">
    <text evidence="2">The sequence shown here is derived from an EMBL/GenBank/DDBJ whole genome shotgun (WGS) entry which is preliminary data.</text>
</comment>
<feature type="compositionally biased region" description="Gly residues" evidence="1">
    <location>
        <begin position="141"/>
        <end position="166"/>
    </location>
</feature>
<feature type="region of interest" description="Disordered" evidence="1">
    <location>
        <begin position="72"/>
        <end position="187"/>
    </location>
</feature>
<proteinExistence type="predicted"/>
<keyword evidence="3" id="KW-1185">Reference proteome</keyword>
<name>A0A8J5WHQ8_ZIZPA</name>
<feature type="region of interest" description="Disordered" evidence="1">
    <location>
        <begin position="1"/>
        <end position="40"/>
    </location>
</feature>
<reference evidence="2" key="2">
    <citation type="submission" date="2021-02" db="EMBL/GenBank/DDBJ databases">
        <authorList>
            <person name="Kimball J.A."/>
            <person name="Haas M.W."/>
            <person name="Macchietto M."/>
            <person name="Kono T."/>
            <person name="Duquette J."/>
            <person name="Shao M."/>
        </authorList>
    </citation>
    <scope>NUCLEOTIDE SEQUENCE</scope>
    <source>
        <tissue evidence="2">Fresh leaf tissue</tissue>
    </source>
</reference>